<dbReference type="Pfam" id="PF16069">
    <property type="entry name" value="DUF4811"/>
    <property type="match status" value="1"/>
</dbReference>
<sequence>MIVIFLFAGALMFAISMIFVHPGLKKTIWVTVGLILTIGSIVLLTLNYNTYLGMKQVSSTTTYPLTSSIKGQKVILYQQLGTKNERIYYYQTNPLSSKLERTNPNTSSVTIHKNTNHNQLKITRSYRIYRNEEMRLLFSAGIPNNHFIGQHYQFDLKPGWTVKSK</sequence>
<dbReference type="EMBL" id="AP014680">
    <property type="protein sequence ID" value="BAP86532.1"/>
    <property type="molecule type" value="Genomic_DNA"/>
</dbReference>
<dbReference type="KEGG" id="lho:LOOC260_120260"/>
<evidence type="ECO:0008006" key="4">
    <source>
        <dbReference type="Google" id="ProtNLM"/>
    </source>
</evidence>
<dbReference type="InterPro" id="IPR032083">
    <property type="entry name" value="DUF4811"/>
</dbReference>
<name>A0A0A1GWA0_9LACO</name>
<protein>
    <recommendedName>
        <fullName evidence="4">DUF4811 domain-containing protein</fullName>
    </recommendedName>
</protein>
<keyword evidence="1" id="KW-0812">Transmembrane</keyword>
<accession>A0A0A1GWA0</accession>
<keyword evidence="1" id="KW-0472">Membrane</keyword>
<proteinExistence type="predicted"/>
<dbReference type="Proteomes" id="UP000031620">
    <property type="component" value="Chromosome"/>
</dbReference>
<dbReference type="AlphaFoldDB" id="A0A0A1GWA0"/>
<keyword evidence="1" id="KW-1133">Transmembrane helix</keyword>
<evidence type="ECO:0000256" key="1">
    <source>
        <dbReference type="SAM" id="Phobius"/>
    </source>
</evidence>
<organism evidence="2 3">
    <name type="scientific">Paucilactobacillus hokkaidonensis JCM 18461</name>
    <dbReference type="NCBI Taxonomy" id="1291742"/>
    <lineage>
        <taxon>Bacteria</taxon>
        <taxon>Bacillati</taxon>
        <taxon>Bacillota</taxon>
        <taxon>Bacilli</taxon>
        <taxon>Lactobacillales</taxon>
        <taxon>Lactobacillaceae</taxon>
        <taxon>Paucilactobacillus</taxon>
    </lineage>
</organism>
<evidence type="ECO:0000313" key="2">
    <source>
        <dbReference type="EMBL" id="BAP86532.1"/>
    </source>
</evidence>
<evidence type="ECO:0000313" key="3">
    <source>
        <dbReference type="Proteomes" id="UP000031620"/>
    </source>
</evidence>
<dbReference type="RefSeq" id="WP_041094672.1">
    <property type="nucleotide sequence ID" value="NZ_AP014680.1"/>
</dbReference>
<gene>
    <name evidence="2" type="ORF">LOOC260_120260</name>
</gene>
<feature type="transmembrane region" description="Helical" evidence="1">
    <location>
        <begin position="28"/>
        <end position="46"/>
    </location>
</feature>
<reference evidence="2 3" key="1">
    <citation type="submission" date="2014-11" db="EMBL/GenBank/DDBJ databases">
        <title>Complete genome sequence and analysis of Lactobacillus hokkaidonensis LOOC260T.</title>
        <authorList>
            <person name="Tanizawa Y."/>
            <person name="Tohno M."/>
            <person name="Kaminuma E."/>
            <person name="Nakamura Y."/>
            <person name="Arita M."/>
        </authorList>
    </citation>
    <scope>NUCLEOTIDE SEQUENCE [LARGE SCALE GENOMIC DNA]</scope>
    <source>
        <strain evidence="2 3">LOOC260</strain>
    </source>
</reference>
<dbReference type="HOGENOM" id="CLU_096771_1_0_9"/>
<dbReference type="STRING" id="1291742.LOOC260_120260"/>